<dbReference type="SUPFAM" id="SSF103481">
    <property type="entry name" value="Multidrug resistance efflux transporter EmrE"/>
    <property type="match status" value="2"/>
</dbReference>
<feature type="transmembrane region" description="Helical" evidence="1">
    <location>
        <begin position="274"/>
        <end position="292"/>
    </location>
</feature>
<keyword evidence="1" id="KW-0472">Membrane</keyword>
<feature type="transmembrane region" description="Helical" evidence="1">
    <location>
        <begin position="161"/>
        <end position="179"/>
    </location>
</feature>
<feature type="domain" description="EamA" evidence="2">
    <location>
        <begin position="19"/>
        <end position="150"/>
    </location>
</feature>
<protein>
    <recommendedName>
        <fullName evidence="2">EamA domain-containing protein</fullName>
    </recommendedName>
</protein>
<dbReference type="OrthoDB" id="9815809at2"/>
<evidence type="ECO:0000259" key="2">
    <source>
        <dbReference type="Pfam" id="PF00892"/>
    </source>
</evidence>
<feature type="transmembrane region" description="Helical" evidence="1">
    <location>
        <begin position="136"/>
        <end position="155"/>
    </location>
</feature>
<dbReference type="RefSeq" id="WP_012376517.1">
    <property type="nucleotide sequence ID" value="NC_010571.1"/>
</dbReference>
<dbReference type="HOGENOM" id="CLU_032828_2_2_0"/>
<keyword evidence="4" id="KW-1185">Reference proteome</keyword>
<dbReference type="GO" id="GO:0016020">
    <property type="term" value="C:membrane"/>
    <property type="evidence" value="ECO:0007669"/>
    <property type="project" value="InterPro"/>
</dbReference>
<dbReference type="KEGG" id="ote:Oter_3713"/>
<dbReference type="Pfam" id="PF00892">
    <property type="entry name" value="EamA"/>
    <property type="match status" value="2"/>
</dbReference>
<feature type="transmembrane region" description="Helical" evidence="1">
    <location>
        <begin position="47"/>
        <end position="66"/>
    </location>
</feature>
<feature type="transmembrane region" description="Helical" evidence="1">
    <location>
        <begin position="217"/>
        <end position="237"/>
    </location>
</feature>
<dbReference type="InterPro" id="IPR037185">
    <property type="entry name" value="EmrE-like"/>
</dbReference>
<feature type="transmembrane region" description="Helical" evidence="1">
    <location>
        <begin position="111"/>
        <end position="129"/>
    </location>
</feature>
<name>B1ZXJ3_OPITP</name>
<feature type="transmembrane region" description="Helical" evidence="1">
    <location>
        <begin position="249"/>
        <end position="268"/>
    </location>
</feature>
<keyword evidence="1" id="KW-1133">Transmembrane helix</keyword>
<evidence type="ECO:0000313" key="4">
    <source>
        <dbReference type="Proteomes" id="UP000007013"/>
    </source>
</evidence>
<dbReference type="EMBL" id="CP001032">
    <property type="protein sequence ID" value="ACB76988.1"/>
    <property type="molecule type" value="Genomic_DNA"/>
</dbReference>
<feature type="domain" description="EamA" evidence="2">
    <location>
        <begin position="161"/>
        <end position="286"/>
    </location>
</feature>
<dbReference type="InterPro" id="IPR000620">
    <property type="entry name" value="EamA_dom"/>
</dbReference>
<dbReference type="STRING" id="452637.Oter_3713"/>
<sequence>MSVDRSSAAPPAPDRSHLAGITLAVSGVLCFACMDTCAKWLNRTLPPAETVAIRYLGSFFFVLLLVKPWQKPAVMRTHRLGLQCARSCCLVLGTLCSFTALRYLPLTQVTSITFSAPLIVALLAGPLLGERIGPRRAVAVCVGFAGVLVATRPTPGGLHPAALLCLGNAITSAFYYIFTRRLAAHDQPETTLFYTSFVGSLVCLPMLPFVWVMPATWGAWLALLVLGALGALAHWLLILAHKRTPASVLAPFFYAQLIGAAGLAWLAFGEIPTGWTILGGSIVLSSGLYLVYRERVRQKFPSSDVAL</sequence>
<proteinExistence type="predicted"/>
<feature type="transmembrane region" description="Helical" evidence="1">
    <location>
        <begin position="21"/>
        <end position="41"/>
    </location>
</feature>
<evidence type="ECO:0000256" key="1">
    <source>
        <dbReference type="SAM" id="Phobius"/>
    </source>
</evidence>
<feature type="transmembrane region" description="Helical" evidence="1">
    <location>
        <begin position="191"/>
        <end position="211"/>
    </location>
</feature>
<dbReference type="AlphaFoldDB" id="B1ZXJ3"/>
<dbReference type="PANTHER" id="PTHR22911:SF103">
    <property type="entry name" value="BLR2811 PROTEIN"/>
    <property type="match status" value="1"/>
</dbReference>
<gene>
    <name evidence="3" type="ordered locus">Oter_3713</name>
</gene>
<dbReference type="PANTHER" id="PTHR22911">
    <property type="entry name" value="ACYL-MALONYL CONDENSING ENZYME-RELATED"/>
    <property type="match status" value="1"/>
</dbReference>
<evidence type="ECO:0000313" key="3">
    <source>
        <dbReference type="EMBL" id="ACB76988.1"/>
    </source>
</evidence>
<keyword evidence="1" id="KW-0812">Transmembrane</keyword>
<dbReference type="Proteomes" id="UP000007013">
    <property type="component" value="Chromosome"/>
</dbReference>
<dbReference type="eggNOG" id="COG0697">
    <property type="taxonomic scope" value="Bacteria"/>
</dbReference>
<accession>B1ZXJ3</accession>
<reference evidence="3 4" key="1">
    <citation type="journal article" date="2011" name="J. Bacteriol.">
        <title>Genome sequence of the verrucomicrobium Opitutus terrae PB90-1, an abundant inhabitant of rice paddy soil ecosystems.</title>
        <authorList>
            <person name="van Passel M.W."/>
            <person name="Kant R."/>
            <person name="Palva A."/>
            <person name="Copeland A."/>
            <person name="Lucas S."/>
            <person name="Lapidus A."/>
            <person name="Glavina del Rio T."/>
            <person name="Pitluck S."/>
            <person name="Goltsman E."/>
            <person name="Clum A."/>
            <person name="Sun H."/>
            <person name="Schmutz J."/>
            <person name="Larimer F.W."/>
            <person name="Land M.L."/>
            <person name="Hauser L."/>
            <person name="Kyrpides N."/>
            <person name="Mikhailova N."/>
            <person name="Richardson P.P."/>
            <person name="Janssen P.H."/>
            <person name="de Vos W.M."/>
            <person name="Smidt H."/>
        </authorList>
    </citation>
    <scope>NUCLEOTIDE SEQUENCE [LARGE SCALE GENOMIC DNA]</scope>
    <source>
        <strain evidence="4">DSM 11246 / JCM 15787 / PB90-1</strain>
    </source>
</reference>
<organism evidence="3 4">
    <name type="scientific">Opitutus terrae (strain DSM 11246 / JCM 15787 / PB90-1)</name>
    <dbReference type="NCBI Taxonomy" id="452637"/>
    <lineage>
        <taxon>Bacteria</taxon>
        <taxon>Pseudomonadati</taxon>
        <taxon>Verrucomicrobiota</taxon>
        <taxon>Opitutia</taxon>
        <taxon>Opitutales</taxon>
        <taxon>Opitutaceae</taxon>
        <taxon>Opitutus</taxon>
    </lineage>
</organism>